<keyword evidence="1" id="KW-0812">Transmembrane</keyword>
<evidence type="ECO:0000313" key="2">
    <source>
        <dbReference type="EMBL" id="PYH87790.1"/>
    </source>
</evidence>
<dbReference type="VEuPathDB" id="FungiDB:BO71DRAFT_162573"/>
<protein>
    <submittedName>
        <fullName evidence="2">Uncharacterized protein</fullName>
    </submittedName>
</protein>
<evidence type="ECO:0000256" key="1">
    <source>
        <dbReference type="SAM" id="Phobius"/>
    </source>
</evidence>
<feature type="transmembrane region" description="Helical" evidence="1">
    <location>
        <begin position="5"/>
        <end position="23"/>
    </location>
</feature>
<organism evidence="2 3">
    <name type="scientific">Aspergillus ellipticus CBS 707.79</name>
    <dbReference type="NCBI Taxonomy" id="1448320"/>
    <lineage>
        <taxon>Eukaryota</taxon>
        <taxon>Fungi</taxon>
        <taxon>Dikarya</taxon>
        <taxon>Ascomycota</taxon>
        <taxon>Pezizomycotina</taxon>
        <taxon>Eurotiomycetes</taxon>
        <taxon>Eurotiomycetidae</taxon>
        <taxon>Eurotiales</taxon>
        <taxon>Aspergillaceae</taxon>
        <taxon>Aspergillus</taxon>
        <taxon>Aspergillus subgen. Circumdati</taxon>
    </lineage>
</organism>
<keyword evidence="1" id="KW-0472">Membrane</keyword>
<dbReference type="AlphaFoldDB" id="A0A319CSU0"/>
<gene>
    <name evidence="2" type="ORF">BO71DRAFT_162573</name>
</gene>
<dbReference type="Proteomes" id="UP000247810">
    <property type="component" value="Unassembled WGS sequence"/>
</dbReference>
<evidence type="ECO:0000313" key="3">
    <source>
        <dbReference type="Proteomes" id="UP000247810"/>
    </source>
</evidence>
<reference evidence="2 3" key="1">
    <citation type="submission" date="2018-02" db="EMBL/GenBank/DDBJ databases">
        <title>The genomes of Aspergillus section Nigri reveals drivers in fungal speciation.</title>
        <authorList>
            <consortium name="DOE Joint Genome Institute"/>
            <person name="Vesth T.C."/>
            <person name="Nybo J."/>
            <person name="Theobald S."/>
            <person name="Brandl J."/>
            <person name="Frisvad J.C."/>
            <person name="Nielsen K.F."/>
            <person name="Lyhne E.K."/>
            <person name="Kogle M.E."/>
            <person name="Kuo A."/>
            <person name="Riley R."/>
            <person name="Clum A."/>
            <person name="Nolan M."/>
            <person name="Lipzen A."/>
            <person name="Salamov A."/>
            <person name="Henrissat B."/>
            <person name="Wiebenga A."/>
            <person name="De vries R.P."/>
            <person name="Grigoriev I.V."/>
            <person name="Mortensen U.H."/>
            <person name="Andersen M.R."/>
            <person name="Baker S.E."/>
        </authorList>
    </citation>
    <scope>NUCLEOTIDE SEQUENCE [LARGE SCALE GENOMIC DNA]</scope>
    <source>
        <strain evidence="2 3">CBS 707.79</strain>
    </source>
</reference>
<proteinExistence type="predicted"/>
<accession>A0A319CSU0</accession>
<name>A0A319CSU0_9EURO</name>
<sequence length="53" mass="6298">MVCLFVFICVIYLFTFFFYYYYFFLAQRPGLSTELPNCHGSFTSPCGKIMQKD</sequence>
<keyword evidence="1" id="KW-1133">Transmembrane helix</keyword>
<dbReference type="EMBL" id="KZ826169">
    <property type="protein sequence ID" value="PYH87790.1"/>
    <property type="molecule type" value="Genomic_DNA"/>
</dbReference>
<keyword evidence="3" id="KW-1185">Reference proteome</keyword>